<reference evidence="2 3" key="1">
    <citation type="submission" date="2019-07" db="EMBL/GenBank/DDBJ databases">
        <title>Venturia inaequalis Genome Resource.</title>
        <authorList>
            <person name="Lichtner F.J."/>
        </authorList>
    </citation>
    <scope>NUCLEOTIDE SEQUENCE [LARGE SCALE GENOMIC DNA]</scope>
    <source>
        <strain evidence="2 3">DMI_063113</strain>
    </source>
</reference>
<dbReference type="Proteomes" id="UP000490939">
    <property type="component" value="Unassembled WGS sequence"/>
</dbReference>
<name>A0A8H3ZA51_VENIN</name>
<proteinExistence type="predicted"/>
<feature type="region of interest" description="Disordered" evidence="1">
    <location>
        <begin position="141"/>
        <end position="201"/>
    </location>
</feature>
<keyword evidence="3" id="KW-1185">Reference proteome</keyword>
<feature type="compositionally biased region" description="Polar residues" evidence="1">
    <location>
        <begin position="300"/>
        <end position="311"/>
    </location>
</feature>
<feature type="region of interest" description="Disordered" evidence="1">
    <location>
        <begin position="300"/>
        <end position="357"/>
    </location>
</feature>
<gene>
    <name evidence="2" type="ORF">EG327_010748</name>
</gene>
<dbReference type="AlphaFoldDB" id="A0A8H3ZA51"/>
<evidence type="ECO:0000313" key="2">
    <source>
        <dbReference type="EMBL" id="KAE9991870.1"/>
    </source>
</evidence>
<feature type="compositionally biased region" description="Basic and acidic residues" evidence="1">
    <location>
        <begin position="312"/>
        <end position="333"/>
    </location>
</feature>
<evidence type="ECO:0000313" key="3">
    <source>
        <dbReference type="Proteomes" id="UP000490939"/>
    </source>
</evidence>
<feature type="compositionally biased region" description="Low complexity" evidence="1">
    <location>
        <begin position="141"/>
        <end position="157"/>
    </location>
</feature>
<feature type="compositionally biased region" description="Low complexity" evidence="1">
    <location>
        <begin position="11"/>
        <end position="26"/>
    </location>
</feature>
<accession>A0A8H3ZA51</accession>
<evidence type="ECO:0000256" key="1">
    <source>
        <dbReference type="SAM" id="MobiDB-lite"/>
    </source>
</evidence>
<dbReference type="EMBL" id="WNWR01000079">
    <property type="protein sequence ID" value="KAE9991870.1"/>
    <property type="molecule type" value="Genomic_DNA"/>
</dbReference>
<protein>
    <submittedName>
        <fullName evidence="2">Uncharacterized protein</fullName>
    </submittedName>
</protein>
<organism evidence="2 3">
    <name type="scientific">Venturia inaequalis</name>
    <name type="common">Apple scab fungus</name>
    <dbReference type="NCBI Taxonomy" id="5025"/>
    <lineage>
        <taxon>Eukaryota</taxon>
        <taxon>Fungi</taxon>
        <taxon>Dikarya</taxon>
        <taxon>Ascomycota</taxon>
        <taxon>Pezizomycotina</taxon>
        <taxon>Dothideomycetes</taxon>
        <taxon>Pleosporomycetidae</taxon>
        <taxon>Venturiales</taxon>
        <taxon>Venturiaceae</taxon>
        <taxon>Venturia</taxon>
    </lineage>
</organism>
<feature type="region of interest" description="Disordered" evidence="1">
    <location>
        <begin position="1"/>
        <end position="32"/>
    </location>
</feature>
<feature type="compositionally biased region" description="Acidic residues" evidence="1">
    <location>
        <begin position="1"/>
        <end position="10"/>
    </location>
</feature>
<comment type="caution">
    <text evidence="2">The sequence shown here is derived from an EMBL/GenBank/DDBJ whole genome shotgun (WGS) entry which is preliminary data.</text>
</comment>
<sequence length="420" mass="45976">MPFMEEDSTDSDGSSHCSGSSPQSTTTDATAESELGLLGRSYLATSMNYAMVKDSPASLVSAPVPDSKIFLRSHMEWLHTETQKIAHDSSSAVADGWLRTYEMNARKRQRDAIRWERWEATNGRAKLFPHVGASLGRLVMSGASSPASSRRSSPTRRFQSPMSERRTSPARSESSTMGKNKNRGPQNKAQNGTSATGANAVPTASAPMSRAAFNYQTQPALPWNIAARNPAQHSAFAVPISSFCRPTPTLANSLTCPADAAVPQTIQELSAVPIQPLPSVQPPAAAAPLTQLPSSIHTSQPFADVVPTSSAKDAKVAERSERRQSSIHPEETIKVGSDGPPKSRHRPRSRSPPGDRVRFYRERDYSGVNRVSRQYDYPVQPPAVRYAPRVLYDEYGYEYVCTGRRPTPYVLYELPPPRGY</sequence>
<feature type="compositionally biased region" description="Polar residues" evidence="1">
    <location>
        <begin position="169"/>
        <end position="197"/>
    </location>
</feature>